<name>A0A1R3KP98_9ROSI</name>
<dbReference type="AlphaFoldDB" id="A0A1R3KP98"/>
<protein>
    <submittedName>
        <fullName evidence="1">Uncharacterized protein</fullName>
    </submittedName>
</protein>
<dbReference type="Proteomes" id="UP000187203">
    <property type="component" value="Unassembled WGS sequence"/>
</dbReference>
<evidence type="ECO:0000313" key="1">
    <source>
        <dbReference type="EMBL" id="OMP08901.1"/>
    </source>
</evidence>
<sequence length="59" mass="6648">MAFLLSSNLLRMFLRSSAPLNSFVSVPDFDVSDDEEDIDASCPFIRLTKVEKGRVIAPW</sequence>
<proteinExistence type="predicted"/>
<accession>A0A1R3KP98</accession>
<dbReference type="EMBL" id="AWUE01012557">
    <property type="protein sequence ID" value="OMP08901.1"/>
    <property type="molecule type" value="Genomic_DNA"/>
</dbReference>
<keyword evidence="2" id="KW-1185">Reference proteome</keyword>
<organism evidence="1 2">
    <name type="scientific">Corchorus olitorius</name>
    <dbReference type="NCBI Taxonomy" id="93759"/>
    <lineage>
        <taxon>Eukaryota</taxon>
        <taxon>Viridiplantae</taxon>
        <taxon>Streptophyta</taxon>
        <taxon>Embryophyta</taxon>
        <taxon>Tracheophyta</taxon>
        <taxon>Spermatophyta</taxon>
        <taxon>Magnoliopsida</taxon>
        <taxon>eudicotyledons</taxon>
        <taxon>Gunneridae</taxon>
        <taxon>Pentapetalae</taxon>
        <taxon>rosids</taxon>
        <taxon>malvids</taxon>
        <taxon>Malvales</taxon>
        <taxon>Malvaceae</taxon>
        <taxon>Grewioideae</taxon>
        <taxon>Apeibeae</taxon>
        <taxon>Corchorus</taxon>
    </lineage>
</organism>
<reference evidence="2" key="1">
    <citation type="submission" date="2013-09" db="EMBL/GenBank/DDBJ databases">
        <title>Corchorus olitorius genome sequencing.</title>
        <authorList>
            <person name="Alam M."/>
            <person name="Haque M.S."/>
            <person name="Islam M.S."/>
            <person name="Emdad E.M."/>
            <person name="Islam M.M."/>
            <person name="Ahmed B."/>
            <person name="Halim A."/>
            <person name="Hossen Q.M.M."/>
            <person name="Hossain M.Z."/>
            <person name="Ahmed R."/>
            <person name="Khan M.M."/>
            <person name="Islam R."/>
            <person name="Rashid M.M."/>
            <person name="Khan S.A."/>
            <person name="Rahman M.S."/>
            <person name="Alam M."/>
            <person name="Yahiya A.S."/>
            <person name="Khan M.S."/>
            <person name="Azam M.S."/>
            <person name="Haque T."/>
            <person name="Lashkar M.Z.H."/>
            <person name="Akhand A.I."/>
            <person name="Morshed G."/>
            <person name="Roy S."/>
            <person name="Uddin K.S."/>
            <person name="Rabeya T."/>
            <person name="Hossain A.S."/>
            <person name="Chowdhury A."/>
            <person name="Snigdha A.R."/>
            <person name="Mortoza M.S."/>
            <person name="Matin S.A."/>
            <person name="Hoque S.M.E."/>
            <person name="Islam M.K."/>
            <person name="Roy D.K."/>
            <person name="Haider R."/>
            <person name="Moosa M.M."/>
            <person name="Elias S.M."/>
            <person name="Hasan A.M."/>
            <person name="Jahan S."/>
            <person name="Shafiuddin M."/>
            <person name="Mahmood N."/>
            <person name="Shommy N.S."/>
        </authorList>
    </citation>
    <scope>NUCLEOTIDE SEQUENCE [LARGE SCALE GENOMIC DNA]</scope>
    <source>
        <strain evidence="2">cv. O-4</strain>
    </source>
</reference>
<comment type="caution">
    <text evidence="1">The sequence shown here is derived from an EMBL/GenBank/DDBJ whole genome shotgun (WGS) entry which is preliminary data.</text>
</comment>
<evidence type="ECO:0000313" key="2">
    <source>
        <dbReference type="Proteomes" id="UP000187203"/>
    </source>
</evidence>
<gene>
    <name evidence="1" type="ORF">COLO4_06011</name>
</gene>